<name>A0A9D4XDU4_PEA</name>
<keyword evidence="2" id="KW-1185">Reference proteome</keyword>
<dbReference type="EMBL" id="JAMSHJ010000004">
    <property type="protein sequence ID" value="KAI5419338.1"/>
    <property type="molecule type" value="Genomic_DNA"/>
</dbReference>
<accession>A0A9D4XDU4</accession>
<proteinExistence type="predicted"/>
<organism evidence="1 2">
    <name type="scientific">Pisum sativum</name>
    <name type="common">Garden pea</name>
    <name type="synonym">Lathyrus oleraceus</name>
    <dbReference type="NCBI Taxonomy" id="3888"/>
    <lineage>
        <taxon>Eukaryota</taxon>
        <taxon>Viridiplantae</taxon>
        <taxon>Streptophyta</taxon>
        <taxon>Embryophyta</taxon>
        <taxon>Tracheophyta</taxon>
        <taxon>Spermatophyta</taxon>
        <taxon>Magnoliopsida</taxon>
        <taxon>eudicotyledons</taxon>
        <taxon>Gunneridae</taxon>
        <taxon>Pentapetalae</taxon>
        <taxon>rosids</taxon>
        <taxon>fabids</taxon>
        <taxon>Fabales</taxon>
        <taxon>Fabaceae</taxon>
        <taxon>Papilionoideae</taxon>
        <taxon>50 kb inversion clade</taxon>
        <taxon>NPAAA clade</taxon>
        <taxon>Hologalegina</taxon>
        <taxon>IRL clade</taxon>
        <taxon>Fabeae</taxon>
        <taxon>Lathyrus</taxon>
    </lineage>
</organism>
<protein>
    <submittedName>
        <fullName evidence="1">Uncharacterized protein</fullName>
    </submittedName>
</protein>
<dbReference type="Proteomes" id="UP001058974">
    <property type="component" value="Chromosome 4"/>
</dbReference>
<dbReference type="PANTHER" id="PTHR33710:SF71">
    <property type="entry name" value="ENDONUCLEASE_EXONUCLEASE_PHOSPHATASE DOMAIN-CONTAINING PROTEIN"/>
    <property type="match status" value="1"/>
</dbReference>
<dbReference type="AlphaFoldDB" id="A0A9D4XDU4"/>
<dbReference type="Gramene" id="Psat04G0348500-T1">
    <property type="protein sequence ID" value="KAI5419338.1"/>
    <property type="gene ID" value="KIW84_043485"/>
</dbReference>
<gene>
    <name evidence="1" type="ORF">KIW84_043485</name>
</gene>
<comment type="caution">
    <text evidence="1">The sequence shown here is derived from an EMBL/GenBank/DDBJ whole genome shotgun (WGS) entry which is preliminary data.</text>
</comment>
<dbReference type="PANTHER" id="PTHR33710">
    <property type="entry name" value="BNAC02G09200D PROTEIN"/>
    <property type="match status" value="1"/>
</dbReference>
<sequence length="277" mass="32249">MDRSGGYYTWSNKHVKGVIYSRIDRFLGNVEWYQDHLDTTVNILPPIVSDRALLWLRNQEKYQVKKKHFKLINCVVDMKGYAYKEKLKRLQSVLRKLSEPLLNVYQSILKVRSDLKKAQYELMNDRMNNSKIEEAKKHTKEFVKWNELEENALRKKTKIVKCGSNIIHIDVAAMREGDQLSMEKRQSLIVPVSEHDILLALNGISNMKAPRIDGYGDRFFKESWQTIKGDVNAIAMDFFKNERLYKAFNSMVVTLIPKSEEAASIKDLNPIVGYTTL</sequence>
<evidence type="ECO:0000313" key="1">
    <source>
        <dbReference type="EMBL" id="KAI5419338.1"/>
    </source>
</evidence>
<evidence type="ECO:0000313" key="2">
    <source>
        <dbReference type="Proteomes" id="UP001058974"/>
    </source>
</evidence>
<reference evidence="1 2" key="1">
    <citation type="journal article" date="2022" name="Nat. Genet.">
        <title>Improved pea reference genome and pan-genome highlight genomic features and evolutionary characteristics.</title>
        <authorList>
            <person name="Yang T."/>
            <person name="Liu R."/>
            <person name="Luo Y."/>
            <person name="Hu S."/>
            <person name="Wang D."/>
            <person name="Wang C."/>
            <person name="Pandey M.K."/>
            <person name="Ge S."/>
            <person name="Xu Q."/>
            <person name="Li N."/>
            <person name="Li G."/>
            <person name="Huang Y."/>
            <person name="Saxena R.K."/>
            <person name="Ji Y."/>
            <person name="Li M."/>
            <person name="Yan X."/>
            <person name="He Y."/>
            <person name="Liu Y."/>
            <person name="Wang X."/>
            <person name="Xiang C."/>
            <person name="Varshney R.K."/>
            <person name="Ding H."/>
            <person name="Gao S."/>
            <person name="Zong X."/>
        </authorList>
    </citation>
    <scope>NUCLEOTIDE SEQUENCE [LARGE SCALE GENOMIC DNA]</scope>
    <source>
        <strain evidence="1 2">cv. Zhongwan 6</strain>
    </source>
</reference>